<feature type="transmembrane region" description="Helical" evidence="6">
    <location>
        <begin position="188"/>
        <end position="211"/>
    </location>
</feature>
<dbReference type="InterPro" id="IPR001694">
    <property type="entry name" value="NADH_UbQ_OxRdtase_su1/FPO"/>
</dbReference>
<keyword evidence="3 6" id="KW-1133">Transmembrane helix</keyword>
<feature type="transmembrane region" description="Helical" evidence="6">
    <location>
        <begin position="32"/>
        <end position="55"/>
    </location>
</feature>
<reference evidence="7 8" key="1">
    <citation type="submission" date="2020-08" db="EMBL/GenBank/DDBJ databases">
        <title>Genomic Encyclopedia of Type Strains, Phase III (KMG-III): the genomes of soil and plant-associated and newly described type strains.</title>
        <authorList>
            <person name="Whitman W."/>
        </authorList>
    </citation>
    <scope>NUCLEOTIDE SEQUENCE [LARGE SCALE GENOMIC DNA]</scope>
    <source>
        <strain evidence="7 8">CECT 8840</strain>
    </source>
</reference>
<feature type="transmembrane region" description="Helical" evidence="6">
    <location>
        <begin position="269"/>
        <end position="289"/>
    </location>
</feature>
<feature type="transmembrane region" description="Helical" evidence="6">
    <location>
        <begin position="243"/>
        <end position="263"/>
    </location>
</feature>
<evidence type="ECO:0000256" key="1">
    <source>
        <dbReference type="ARBA" id="ARBA00004141"/>
    </source>
</evidence>
<dbReference type="EMBL" id="JACHJP010000009">
    <property type="protein sequence ID" value="MBB4919363.1"/>
    <property type="molecule type" value="Genomic_DNA"/>
</dbReference>
<comment type="subcellular location">
    <subcellularLocation>
        <location evidence="5">Cell membrane</location>
        <topology evidence="5">Multi-pass membrane protein</topology>
    </subcellularLocation>
    <subcellularLocation>
        <location evidence="1">Membrane</location>
        <topology evidence="1">Multi-pass membrane protein</topology>
    </subcellularLocation>
</comment>
<proteinExistence type="inferred from homology"/>
<keyword evidence="2 5" id="KW-0812">Transmembrane</keyword>
<evidence type="ECO:0000256" key="5">
    <source>
        <dbReference type="RuleBase" id="RU000471"/>
    </source>
</evidence>
<sequence length="322" mass="34019">MSPGRIWRRRGWSSRASTPTWTSYGARGMGEALVLLGAVGTLALCAAVFDAVLAVPGGGAGEPLRRVARLLLQQRRRTRLADTLLVRTGVCGLLAVAVLAGAVLPLGERPVAEMAVGVVWFNAMEVGAWGALWLVGWGVNSVYPLVGGYRFVAQGLAYELPHMFALITVALGAGSLRFADVVAAQRGLWFAVWMPVAFAVYLVSAVAMAFWGPMDGPVSDDICGGVPAELSGPDRLVFQAGRYALLVVVAAAAVPLFLGGGAGPLLPPWLWTALKTVAVLALLVWSGRVLPTVRMDLFTRLSWLVLIPATLLQLLVVSVVVL</sequence>
<dbReference type="GO" id="GO:0009060">
    <property type="term" value="P:aerobic respiration"/>
    <property type="evidence" value="ECO:0007669"/>
    <property type="project" value="TreeGrafter"/>
</dbReference>
<dbReference type="Pfam" id="PF00146">
    <property type="entry name" value="NADHdh"/>
    <property type="match status" value="1"/>
</dbReference>
<feature type="transmembrane region" description="Helical" evidence="6">
    <location>
        <begin position="84"/>
        <end position="106"/>
    </location>
</feature>
<feature type="transmembrane region" description="Helical" evidence="6">
    <location>
        <begin position="126"/>
        <end position="146"/>
    </location>
</feature>
<evidence type="ECO:0000256" key="4">
    <source>
        <dbReference type="ARBA" id="ARBA00023136"/>
    </source>
</evidence>
<keyword evidence="4 6" id="KW-0472">Membrane</keyword>
<keyword evidence="8" id="KW-1185">Reference proteome</keyword>
<protein>
    <submittedName>
        <fullName evidence="7">NADH-quinone oxidoreductase subunit H</fullName>
    </submittedName>
</protein>
<gene>
    <name evidence="7" type="ORF">FHS44_006505</name>
</gene>
<keyword evidence="5" id="KW-0520">NAD</keyword>
<dbReference type="PANTHER" id="PTHR11432:SF3">
    <property type="entry name" value="NADH-UBIQUINONE OXIDOREDUCTASE CHAIN 1"/>
    <property type="match status" value="1"/>
</dbReference>
<feature type="transmembrane region" description="Helical" evidence="6">
    <location>
        <begin position="158"/>
        <end position="176"/>
    </location>
</feature>
<dbReference type="AlphaFoldDB" id="A0A7W7VR30"/>
<name>A0A7W7VR30_9ACTN</name>
<dbReference type="Proteomes" id="UP000552644">
    <property type="component" value="Unassembled WGS sequence"/>
</dbReference>
<dbReference type="PANTHER" id="PTHR11432">
    <property type="entry name" value="NADH DEHYDROGENASE SUBUNIT 1"/>
    <property type="match status" value="1"/>
</dbReference>
<dbReference type="GO" id="GO:0003954">
    <property type="term" value="F:NADH dehydrogenase activity"/>
    <property type="evidence" value="ECO:0007669"/>
    <property type="project" value="TreeGrafter"/>
</dbReference>
<accession>A0A7W7VR30</accession>
<feature type="transmembrane region" description="Helical" evidence="6">
    <location>
        <begin position="301"/>
        <end position="321"/>
    </location>
</feature>
<comment type="caution">
    <text evidence="7">The sequence shown here is derived from an EMBL/GenBank/DDBJ whole genome shotgun (WGS) entry which is preliminary data.</text>
</comment>
<evidence type="ECO:0000313" key="7">
    <source>
        <dbReference type="EMBL" id="MBB4919363.1"/>
    </source>
</evidence>
<evidence type="ECO:0000313" key="8">
    <source>
        <dbReference type="Proteomes" id="UP000552644"/>
    </source>
</evidence>
<organism evidence="7 8">
    <name type="scientific">Streptosporangium saharense</name>
    <dbReference type="NCBI Taxonomy" id="1706840"/>
    <lineage>
        <taxon>Bacteria</taxon>
        <taxon>Bacillati</taxon>
        <taxon>Actinomycetota</taxon>
        <taxon>Actinomycetes</taxon>
        <taxon>Streptosporangiales</taxon>
        <taxon>Streptosporangiaceae</taxon>
        <taxon>Streptosporangium</taxon>
    </lineage>
</organism>
<dbReference type="GO" id="GO:0005886">
    <property type="term" value="C:plasma membrane"/>
    <property type="evidence" value="ECO:0007669"/>
    <property type="project" value="UniProtKB-SubCell"/>
</dbReference>
<evidence type="ECO:0000256" key="6">
    <source>
        <dbReference type="SAM" id="Phobius"/>
    </source>
</evidence>
<comment type="similarity">
    <text evidence="5">Belongs to the complex I subunit 1 family.</text>
</comment>
<evidence type="ECO:0000256" key="3">
    <source>
        <dbReference type="ARBA" id="ARBA00022989"/>
    </source>
</evidence>
<evidence type="ECO:0000256" key="2">
    <source>
        <dbReference type="ARBA" id="ARBA00022692"/>
    </source>
</evidence>